<evidence type="ECO:0000256" key="1">
    <source>
        <dbReference type="ARBA" id="ARBA00022723"/>
    </source>
</evidence>
<dbReference type="SMART" id="SM00980">
    <property type="entry name" value="THAP"/>
    <property type="match status" value="1"/>
</dbReference>
<name>A0A0K8TQK9_TABBR</name>
<dbReference type="InterPro" id="IPR006612">
    <property type="entry name" value="THAP_Znf"/>
</dbReference>
<evidence type="ECO:0000256" key="2">
    <source>
        <dbReference type="ARBA" id="ARBA00022771"/>
    </source>
</evidence>
<dbReference type="PROSITE" id="PS50950">
    <property type="entry name" value="ZF_THAP"/>
    <property type="match status" value="1"/>
</dbReference>
<evidence type="ECO:0000256" key="3">
    <source>
        <dbReference type="ARBA" id="ARBA00022833"/>
    </source>
</evidence>
<feature type="coiled-coil region" evidence="6">
    <location>
        <begin position="207"/>
        <end position="241"/>
    </location>
</feature>
<proteinExistence type="evidence at transcript level"/>
<dbReference type="GO" id="GO:0003677">
    <property type="term" value="F:DNA binding"/>
    <property type="evidence" value="ECO:0007669"/>
    <property type="project" value="UniProtKB-UniRule"/>
</dbReference>
<keyword evidence="4 5" id="KW-0238">DNA-binding</keyword>
<dbReference type="Pfam" id="PF05485">
    <property type="entry name" value="THAP"/>
    <property type="match status" value="1"/>
</dbReference>
<reference evidence="8" key="1">
    <citation type="journal article" date="2015" name="Insect Biochem. Mol. Biol.">
        <title>An insight into the sialome of the horse fly, Tabanus bromius.</title>
        <authorList>
            <person name="Ribeiro J.M."/>
            <person name="Kazimirova M."/>
            <person name="Takac P."/>
            <person name="Andersen J.F."/>
            <person name="Francischetti I.M."/>
        </authorList>
    </citation>
    <scope>NUCLEOTIDE SEQUENCE</scope>
</reference>
<dbReference type="InterPro" id="IPR038441">
    <property type="entry name" value="THAP_Znf_sf"/>
</dbReference>
<keyword evidence="6" id="KW-0175">Coiled coil</keyword>
<evidence type="ECO:0000256" key="5">
    <source>
        <dbReference type="PROSITE-ProRule" id="PRU00309"/>
    </source>
</evidence>
<keyword evidence="3" id="KW-0862">Zinc</keyword>
<sequence length="252" mass="29573">MVRMCIVENCDSNDMKILCHRFPSKKILAEMWLESLHLQGYSFEELNKYVVCTLHFDPKDYRNAESNYLNSTAVPRLINVESRMPLFSENVEEIAHQYEDDAEADANEPRVKNQFLDEILQEDLPLKSSISYSPYEYDILEDDDACIESEENEYEEEPESKEVKFVYLTNSEHSESFDETTKDFSDAACQVPEEGEEELDEFSNLSRKELVERLRNSQMEISRLERKLKNFEKIQSKILQNIDMLKCVVETA</sequence>
<evidence type="ECO:0000256" key="4">
    <source>
        <dbReference type="ARBA" id="ARBA00023125"/>
    </source>
</evidence>
<protein>
    <recommendedName>
        <fullName evidence="7">THAP-type domain-containing protein</fullName>
    </recommendedName>
</protein>
<feature type="domain" description="THAP-type" evidence="7">
    <location>
        <begin position="1"/>
        <end position="78"/>
    </location>
</feature>
<keyword evidence="2 5" id="KW-0863">Zinc-finger</keyword>
<dbReference type="GO" id="GO:0008270">
    <property type="term" value="F:zinc ion binding"/>
    <property type="evidence" value="ECO:0007669"/>
    <property type="project" value="UniProtKB-KW"/>
</dbReference>
<keyword evidence="1" id="KW-0479">Metal-binding</keyword>
<dbReference type="Gene3D" id="6.20.210.20">
    <property type="entry name" value="THAP domain"/>
    <property type="match status" value="1"/>
</dbReference>
<organism evidence="8">
    <name type="scientific">Tabanus bromius</name>
    <name type="common">Band-eyed brown horse fly</name>
    <dbReference type="NCBI Taxonomy" id="304241"/>
    <lineage>
        <taxon>Eukaryota</taxon>
        <taxon>Metazoa</taxon>
        <taxon>Ecdysozoa</taxon>
        <taxon>Arthropoda</taxon>
        <taxon>Hexapoda</taxon>
        <taxon>Insecta</taxon>
        <taxon>Pterygota</taxon>
        <taxon>Neoptera</taxon>
        <taxon>Endopterygota</taxon>
        <taxon>Diptera</taxon>
        <taxon>Brachycera</taxon>
        <taxon>Tabanomorpha</taxon>
        <taxon>Tabanoidea</taxon>
        <taxon>Tabanidae</taxon>
        <taxon>Tabanus</taxon>
    </lineage>
</organism>
<dbReference type="SUPFAM" id="SSF57716">
    <property type="entry name" value="Glucocorticoid receptor-like (DNA-binding domain)"/>
    <property type="match status" value="1"/>
</dbReference>
<evidence type="ECO:0000256" key="6">
    <source>
        <dbReference type="SAM" id="Coils"/>
    </source>
</evidence>
<dbReference type="AlphaFoldDB" id="A0A0K8TQK9"/>
<accession>A0A0K8TQK9</accession>
<evidence type="ECO:0000313" key="8">
    <source>
        <dbReference type="EMBL" id="JAI16443.1"/>
    </source>
</evidence>
<evidence type="ECO:0000259" key="7">
    <source>
        <dbReference type="PROSITE" id="PS50950"/>
    </source>
</evidence>
<dbReference type="EMBL" id="GDAI01001160">
    <property type="protein sequence ID" value="JAI16443.1"/>
    <property type="molecule type" value="mRNA"/>
</dbReference>